<evidence type="ECO:0000256" key="8">
    <source>
        <dbReference type="SAM" id="SignalP"/>
    </source>
</evidence>
<reference evidence="10 13" key="2">
    <citation type="submission" date="2019-06" db="EMBL/GenBank/DDBJ databases">
        <title>Whole genome shotgun sequence of Brevibacillus agri NBRC 15538.</title>
        <authorList>
            <person name="Hosoyama A."/>
            <person name="Uohara A."/>
            <person name="Ohji S."/>
            <person name="Ichikawa N."/>
        </authorList>
    </citation>
    <scope>NUCLEOTIDE SEQUENCE [LARGE SCALE GENOMIC DNA]</scope>
    <source>
        <strain evidence="10 13">NBRC 15538</strain>
    </source>
</reference>
<proteinExistence type="predicted"/>
<keyword evidence="4 8" id="KW-0732">Signal</keyword>
<gene>
    <name evidence="10" type="ORF">BAG01nite_26630</name>
    <name evidence="11" type="ORF">EB820_03345</name>
</gene>
<feature type="chain" id="PRO_5018203888" evidence="8">
    <location>
        <begin position="28"/>
        <end position="1656"/>
    </location>
</feature>
<dbReference type="InterPro" id="IPR003343">
    <property type="entry name" value="Big_2"/>
</dbReference>
<dbReference type="OrthoDB" id="3193440at2"/>
<dbReference type="Pfam" id="PF24517">
    <property type="entry name" value="CBM96"/>
    <property type="match status" value="1"/>
</dbReference>
<dbReference type="InterPro" id="IPR002126">
    <property type="entry name" value="Cadherin-like_dom"/>
</dbReference>
<feature type="signal peptide" evidence="8">
    <location>
        <begin position="1"/>
        <end position="27"/>
    </location>
</feature>
<feature type="domain" description="Cadherin" evidence="9">
    <location>
        <begin position="222"/>
        <end position="313"/>
    </location>
</feature>
<keyword evidence="6" id="KW-0106">Calcium</keyword>
<dbReference type="Pfam" id="PF00028">
    <property type="entry name" value="Cadherin"/>
    <property type="match status" value="1"/>
</dbReference>
<dbReference type="Proteomes" id="UP000276178">
    <property type="component" value="Unassembled WGS sequence"/>
</dbReference>
<dbReference type="SMART" id="SM00635">
    <property type="entry name" value="BID_2"/>
    <property type="match status" value="4"/>
</dbReference>
<dbReference type="SMART" id="SM00112">
    <property type="entry name" value="CA"/>
    <property type="match status" value="1"/>
</dbReference>
<dbReference type="GO" id="GO:0008013">
    <property type="term" value="F:beta-catenin binding"/>
    <property type="evidence" value="ECO:0007669"/>
    <property type="project" value="TreeGrafter"/>
</dbReference>
<dbReference type="GO" id="GO:0016342">
    <property type="term" value="C:catenin complex"/>
    <property type="evidence" value="ECO:0007669"/>
    <property type="project" value="TreeGrafter"/>
</dbReference>
<dbReference type="EMBL" id="RHHN01000010">
    <property type="protein sequence ID" value="RNB60016.1"/>
    <property type="molecule type" value="Genomic_DNA"/>
</dbReference>
<comment type="caution">
    <text evidence="11">The sequence shown here is derived from an EMBL/GenBank/DDBJ whole genome shotgun (WGS) entry which is preliminary data.</text>
</comment>
<sequence length="1656" mass="178673">MKRLLARLLSLLLIFSLAQPMVPPAGANQTSAKVPVGEDFFVDTDAYEHGTPDGVGNLNAIFVGYADSFGAANAALKFQLGSGQVDFNRKIQSAYLRLFLTQVDAFQGKPFLDLYAAQNDSWTERDAVLPQTAELIERITESGLRQNDWVSFDVTDFLREQSADKVASFVLKGHQLPPAGGAPRIQVAFLDKSSGQTEKIPYLEITYAPNSPPTAISLSNDSVPENLPADTPVGTFNATDPDSEDQGKLTFELTGNEQGAFKLVGNELFTTASFDYETKSSYSIDVKVSDSAGNTLTKAFTIRVEDVQEPPTFAELTINEGMFYTSFNQVSLKTTVTDPDLGKPLQVRFSNAADQWTDDWKAYSPSSSYPWTLAAGDGVKTVYMQARDEAGHQISASATITLDTTPPLVTGVVDRGDYKEPVTITFNEGTAVLNGAAIVSGYKVTADGNYTLRVTDMAGNTTTLSFFLDTTAPTGSLQIESGQSFTTKRNVVLTITGTDGEGIGQLQMNFSNDGATWSGWEWLAATKAWELSPGDGSKTVKMKLKDGLGHEREYEDSITLDTTPPEAALSIKGTNAANTATSSATVKLLIEATDAQGPVEMTLSNTDGVFAGGWQPVQPELQWKLSSGDGNKTVYAKFRDAAGHEVTRSASILLDTVPPEVTGVAAGNYYNQEVTVHFSEGTAVLNGEPFADGEQISEDGTYTLVVTDVAGNTTTVSFTVDRTKPAGTFTINNGEDWTNTPQVVLQLNVTDMSPMTAAFANDAEGWQPSEPFAATKSWTLSSGDGQKRVAVKLRDAAGNEATWEAHITLDQTAPTGSFTINDDQSVTNERQVELKLQYADADDQLQMRFSPTGTNDWSDWEPAQQTKAWELSTGDGTKTVFLQLRDRAGNVRDLQKSIMLDTTPPVVSGVTHEGVYNSDQQISFSDGTATLNDAPFLSGTTVTGHGQYTLVVTDAAGNKTTIFFTIDKTPLTGTLAINQGAAFTTSRNVTLDLYANKGAPDTRMSFSNDGSTWSPAEPFALTKEWTLSEADGGKTVYVRLEDKAGYTTDVSDTIVLDTTMPAGSLLINGGNLVTETRTVNLTVTAADANGPVQARFANEDEEWNAWSDVVSALPWELSANDGSKIVRMQLRDQAGNVSSFTSSIELDMNAPVVHGIENGKSYREDVQITFNEGTATLDGQSFTSGTTVSDEGEHELVVTDAASNFTQIAFTIDKTPPQGTFAINNDAATASSVNVTLNVTATDSLGEVEMRFANENEGWSDWEQAAPTVPWRLPSGNGMKKVLLQLRDEAHNTIELEAQIRLSVYVPTPPTTVKVTGVQLDASSLQLQAGDTRTVTAVIQPENASGKRVRWASSHSAVAEVDSQGNIVARAAGTARITVTTVDGGYTDTVEVTVKEEADSSSLQASKKAFRLKPQERAHVQIFKVEGDEKTEITTDKKVEYRTKRGLVTVAAGQITAGSDEGEDVITVTYEGQELQIPVTITTRTSDKVSLLSRTEGVLAVDEERQLELVALYGDDTTEDVTDQVEWTSSNPDVVEVDEDGRMVAKATGTAVISGSIDKRKFRVRLLVVEEKHPRRIEVAPAYVRLKEGQEKALVLTGTYEKGYQDLIAEDAEWTVEDPEIAEVIDGNIVARKAGKTIVTINYEGKTASVRVEVRK</sequence>
<evidence type="ECO:0000256" key="6">
    <source>
        <dbReference type="ARBA" id="ARBA00022837"/>
    </source>
</evidence>
<accession>A0A3M8B9C3</accession>
<dbReference type="Gene3D" id="2.60.40.1080">
    <property type="match status" value="3"/>
</dbReference>
<dbReference type="EMBL" id="BJOD01000025">
    <property type="protein sequence ID" value="GED26561.1"/>
    <property type="molecule type" value="Genomic_DNA"/>
</dbReference>
<dbReference type="GeneID" id="82810583"/>
<evidence type="ECO:0000313" key="12">
    <source>
        <dbReference type="Proteomes" id="UP000276178"/>
    </source>
</evidence>
<keyword evidence="13" id="KW-1185">Reference proteome</keyword>
<dbReference type="CDD" id="cd11304">
    <property type="entry name" value="Cadherin_repeat"/>
    <property type="match status" value="1"/>
</dbReference>
<dbReference type="SUPFAM" id="SSF49373">
    <property type="entry name" value="Invasin/intimin cell-adhesion fragments"/>
    <property type="match status" value="2"/>
</dbReference>
<dbReference type="GO" id="GO:0005509">
    <property type="term" value="F:calcium ion binding"/>
    <property type="evidence" value="ECO:0007669"/>
    <property type="project" value="InterPro"/>
</dbReference>
<dbReference type="PANTHER" id="PTHR24027">
    <property type="entry name" value="CADHERIN-23"/>
    <property type="match status" value="1"/>
</dbReference>
<evidence type="ECO:0000313" key="10">
    <source>
        <dbReference type="EMBL" id="GED26561.1"/>
    </source>
</evidence>
<dbReference type="Gene3D" id="2.60.40.60">
    <property type="entry name" value="Cadherins"/>
    <property type="match status" value="1"/>
</dbReference>
<keyword evidence="5" id="KW-0677">Repeat</keyword>
<dbReference type="InterPro" id="IPR015919">
    <property type="entry name" value="Cadherin-like_sf"/>
</dbReference>
<keyword evidence="7" id="KW-0472">Membrane</keyword>
<evidence type="ECO:0000313" key="11">
    <source>
        <dbReference type="EMBL" id="RNB60016.1"/>
    </source>
</evidence>
<evidence type="ECO:0000256" key="7">
    <source>
        <dbReference type="ARBA" id="ARBA00023136"/>
    </source>
</evidence>
<evidence type="ECO:0000256" key="3">
    <source>
        <dbReference type="ARBA" id="ARBA00022525"/>
    </source>
</evidence>
<dbReference type="RefSeq" id="WP_122952526.1">
    <property type="nucleotide sequence ID" value="NZ_BJOD01000025.1"/>
</dbReference>
<dbReference type="PROSITE" id="PS50268">
    <property type="entry name" value="CADHERIN_2"/>
    <property type="match status" value="1"/>
</dbReference>
<dbReference type="InterPro" id="IPR039808">
    <property type="entry name" value="Cadherin"/>
</dbReference>
<name>A0A3M8B9C3_9BACL</name>
<dbReference type="GO" id="GO:0045296">
    <property type="term" value="F:cadherin binding"/>
    <property type="evidence" value="ECO:0007669"/>
    <property type="project" value="TreeGrafter"/>
</dbReference>
<keyword evidence="3" id="KW-0964">Secreted</keyword>
<dbReference type="GO" id="GO:0007156">
    <property type="term" value="P:homophilic cell adhesion via plasma membrane adhesion molecules"/>
    <property type="evidence" value="ECO:0007669"/>
    <property type="project" value="InterPro"/>
</dbReference>
<dbReference type="InterPro" id="IPR008964">
    <property type="entry name" value="Invasin/intimin_cell_adhesion"/>
</dbReference>
<dbReference type="Pfam" id="PF02368">
    <property type="entry name" value="Big_2"/>
    <property type="match status" value="2"/>
</dbReference>
<comment type="subcellular location">
    <subcellularLocation>
        <location evidence="1">Membrane</location>
    </subcellularLocation>
    <subcellularLocation>
        <location evidence="2">Secreted</location>
    </subcellularLocation>
</comment>
<dbReference type="SUPFAM" id="SSF49313">
    <property type="entry name" value="Cadherin-like"/>
    <property type="match status" value="1"/>
</dbReference>
<evidence type="ECO:0000256" key="5">
    <source>
        <dbReference type="ARBA" id="ARBA00022737"/>
    </source>
</evidence>
<evidence type="ECO:0000256" key="1">
    <source>
        <dbReference type="ARBA" id="ARBA00004370"/>
    </source>
</evidence>
<evidence type="ECO:0000256" key="4">
    <source>
        <dbReference type="ARBA" id="ARBA00022729"/>
    </source>
</evidence>
<protein>
    <submittedName>
        <fullName evidence="11">Ig-like domain-containing surface protein</fullName>
    </submittedName>
</protein>
<dbReference type="PANTHER" id="PTHR24027:SF442">
    <property type="entry name" value="PROTOCADHERIN-15 ISOFORM X1"/>
    <property type="match status" value="1"/>
</dbReference>
<evidence type="ECO:0000313" key="13">
    <source>
        <dbReference type="Proteomes" id="UP000317180"/>
    </source>
</evidence>
<reference evidence="11 12" key="1">
    <citation type="submission" date="2018-10" db="EMBL/GenBank/DDBJ databases">
        <title>Phylogenomics of Brevibacillus.</title>
        <authorList>
            <person name="Dunlap C."/>
        </authorList>
    </citation>
    <scope>NUCLEOTIDE SEQUENCE [LARGE SCALE GENOMIC DNA]</scope>
    <source>
        <strain evidence="11 12">NRRL NRS 1219</strain>
    </source>
</reference>
<dbReference type="GO" id="GO:0005576">
    <property type="term" value="C:extracellular region"/>
    <property type="evidence" value="ECO:0007669"/>
    <property type="project" value="UniProtKB-SubCell"/>
</dbReference>
<organism evidence="11 12">
    <name type="scientific">Brevibacillus agri</name>
    <dbReference type="NCBI Taxonomy" id="51101"/>
    <lineage>
        <taxon>Bacteria</taxon>
        <taxon>Bacillati</taxon>
        <taxon>Bacillota</taxon>
        <taxon>Bacilli</taxon>
        <taxon>Bacillales</taxon>
        <taxon>Paenibacillaceae</taxon>
        <taxon>Brevibacillus</taxon>
    </lineage>
</organism>
<dbReference type="GO" id="GO:0016477">
    <property type="term" value="P:cell migration"/>
    <property type="evidence" value="ECO:0007669"/>
    <property type="project" value="TreeGrafter"/>
</dbReference>
<dbReference type="Proteomes" id="UP000317180">
    <property type="component" value="Unassembled WGS sequence"/>
</dbReference>
<evidence type="ECO:0000256" key="2">
    <source>
        <dbReference type="ARBA" id="ARBA00004613"/>
    </source>
</evidence>
<evidence type="ECO:0000259" key="9">
    <source>
        <dbReference type="PROSITE" id="PS50268"/>
    </source>
</evidence>
<dbReference type="InterPro" id="IPR055372">
    <property type="entry name" value="CBM96"/>
</dbReference>